<dbReference type="InterPro" id="IPR002711">
    <property type="entry name" value="HNH"/>
</dbReference>
<dbReference type="GO" id="GO:0003676">
    <property type="term" value="F:nucleic acid binding"/>
    <property type="evidence" value="ECO:0007669"/>
    <property type="project" value="InterPro"/>
</dbReference>
<organism evidence="2 3">
    <name type="scientific">Aneurinibacillus aneurinilyticus ATCC 12856</name>
    <dbReference type="NCBI Taxonomy" id="649747"/>
    <lineage>
        <taxon>Bacteria</taxon>
        <taxon>Bacillati</taxon>
        <taxon>Bacillota</taxon>
        <taxon>Bacilli</taxon>
        <taxon>Bacillales</taxon>
        <taxon>Paenibacillaceae</taxon>
        <taxon>Aneurinibacillus group</taxon>
        <taxon>Aneurinibacillus</taxon>
    </lineage>
</organism>
<gene>
    <name evidence="2" type="ORF">HMPREF0083_00637</name>
</gene>
<name>U1YKB4_ANEAE</name>
<dbReference type="HOGENOM" id="CLU_1029499_0_0_9"/>
<dbReference type="EMBL" id="AWSJ01000046">
    <property type="protein sequence ID" value="ERI11226.1"/>
    <property type="molecule type" value="Genomic_DNA"/>
</dbReference>
<dbReference type="STRING" id="649747.HMPREF0083_00637"/>
<dbReference type="Gene3D" id="1.10.30.50">
    <property type="match status" value="1"/>
</dbReference>
<protein>
    <recommendedName>
        <fullName evidence="1">HNH nuclease domain-containing protein</fullName>
    </recommendedName>
</protein>
<dbReference type="InterPro" id="IPR003615">
    <property type="entry name" value="HNH_nuc"/>
</dbReference>
<evidence type="ECO:0000313" key="2">
    <source>
        <dbReference type="EMBL" id="ERI11226.1"/>
    </source>
</evidence>
<proteinExistence type="predicted"/>
<accession>U1YKB4</accession>
<dbReference type="eggNOG" id="COG1403">
    <property type="taxonomic scope" value="Bacteria"/>
</dbReference>
<dbReference type="GO" id="GO:0008270">
    <property type="term" value="F:zinc ion binding"/>
    <property type="evidence" value="ECO:0007669"/>
    <property type="project" value="InterPro"/>
</dbReference>
<feature type="domain" description="HNH nuclease" evidence="1">
    <location>
        <begin position="176"/>
        <end position="236"/>
    </location>
</feature>
<evidence type="ECO:0000313" key="3">
    <source>
        <dbReference type="Proteomes" id="UP000016511"/>
    </source>
</evidence>
<dbReference type="AlphaFoldDB" id="U1YKB4"/>
<dbReference type="Pfam" id="PF01844">
    <property type="entry name" value="HNH"/>
    <property type="match status" value="1"/>
</dbReference>
<dbReference type="CDD" id="cd00085">
    <property type="entry name" value="HNHc"/>
    <property type="match status" value="1"/>
</dbReference>
<comment type="caution">
    <text evidence="2">The sequence shown here is derived from an EMBL/GenBank/DDBJ whole genome shotgun (WGS) entry which is preliminary data.</text>
</comment>
<reference evidence="2 3" key="1">
    <citation type="submission" date="2013-08" db="EMBL/GenBank/DDBJ databases">
        <authorList>
            <person name="Weinstock G."/>
            <person name="Sodergren E."/>
            <person name="Wylie T."/>
            <person name="Fulton L."/>
            <person name="Fulton R."/>
            <person name="Fronick C."/>
            <person name="O'Laughlin M."/>
            <person name="Godfrey J."/>
            <person name="Miner T."/>
            <person name="Herter B."/>
            <person name="Appelbaum E."/>
            <person name="Cordes M."/>
            <person name="Lek S."/>
            <person name="Wollam A."/>
            <person name="Pepin K.H."/>
            <person name="Palsikar V.B."/>
            <person name="Mitreva M."/>
            <person name="Wilson R.K."/>
        </authorList>
    </citation>
    <scope>NUCLEOTIDE SEQUENCE [LARGE SCALE GENOMIC DNA]</scope>
    <source>
        <strain evidence="2 3">ATCC 12856</strain>
    </source>
</reference>
<keyword evidence="3" id="KW-1185">Reference proteome</keyword>
<evidence type="ECO:0000259" key="1">
    <source>
        <dbReference type="SMART" id="SM00507"/>
    </source>
</evidence>
<dbReference type="RefSeq" id="WP_021623089.1">
    <property type="nucleotide sequence ID" value="NZ_KE952847.1"/>
</dbReference>
<dbReference type="PATRIC" id="fig|649747.3.peg.569"/>
<sequence>MITIDIKFFNVYYFCHLANESMGKFEYVTTNAEFTERQFEIEPEEFPKVSVLREYCSWLIERVFYEQANHIANSGEIVEFNPISWINQAILKYRGTDISLSNDFKVDHEDYLETYNEYIEYLNRYEDGMFDGVIYDIAIEVEYILFQNRDFLLRFNNQQAVAFEDNPRKRVYIPEWVKRAALFRDKGRCVFCKRDLTGLYSLLEDNEKHFDHIVSLNEGGINDVCNIQLSCQDCNLKKSDSSKTSTLYQSAY</sequence>
<dbReference type="GeneID" id="92841962"/>
<dbReference type="SMART" id="SM00507">
    <property type="entry name" value="HNHc"/>
    <property type="match status" value="1"/>
</dbReference>
<dbReference type="Proteomes" id="UP000016511">
    <property type="component" value="Unassembled WGS sequence"/>
</dbReference>
<dbReference type="GO" id="GO:0004519">
    <property type="term" value="F:endonuclease activity"/>
    <property type="evidence" value="ECO:0007669"/>
    <property type="project" value="InterPro"/>
</dbReference>